<feature type="transmembrane region" description="Helical" evidence="1">
    <location>
        <begin position="194"/>
        <end position="217"/>
    </location>
</feature>
<keyword evidence="1" id="KW-0812">Transmembrane</keyword>
<dbReference type="InterPro" id="IPR037997">
    <property type="entry name" value="Dgk1-like"/>
</dbReference>
<keyword evidence="3" id="KW-1185">Reference proteome</keyword>
<dbReference type="OrthoDB" id="5673at2759"/>
<keyword evidence="1" id="KW-1133">Transmembrane helix</keyword>
<dbReference type="InParanoid" id="A0A162TZT5"/>
<dbReference type="GO" id="GO:0005789">
    <property type="term" value="C:endoplasmic reticulum membrane"/>
    <property type="evidence" value="ECO:0007669"/>
    <property type="project" value="TreeGrafter"/>
</dbReference>
<sequence length="245" mass="26529">MSKKYSIKRKATKTPLEACFPEIQPAGSWEIPRKIFHYSIGFCVYYLYNSGYDTTDIYPSLTAGFAVVVTAEVLRFSFDWFNRIYCKLLGPLMRKTEVSTRLNGVVYYLAGCVIVLWAFPKDIASLSIIYLSWTDPTASICGRLWGNKTPRYGNKSLAGTLGAVVTGSLVTYGFFGPFGLAGGSPSFDNRLSSIGLPLLSVYGGLVAGLSEGIGGVLGVDDNLTIPVLSGIFLWVPLVGLGLGRS</sequence>
<feature type="transmembrane region" description="Helical" evidence="1">
    <location>
        <begin position="223"/>
        <end position="243"/>
    </location>
</feature>
<feature type="transmembrane region" description="Helical" evidence="1">
    <location>
        <begin position="157"/>
        <end position="182"/>
    </location>
</feature>
<dbReference type="RefSeq" id="XP_018289213.1">
    <property type="nucleotide sequence ID" value="XM_018429671.1"/>
</dbReference>
<gene>
    <name evidence="2" type="ORF">PHYBLDRAFT_134774</name>
</gene>
<evidence type="ECO:0000256" key="1">
    <source>
        <dbReference type="SAM" id="Phobius"/>
    </source>
</evidence>
<dbReference type="GeneID" id="28990577"/>
<organism evidence="2 3">
    <name type="scientific">Phycomyces blakesleeanus (strain ATCC 8743b / DSM 1359 / FGSC 10004 / NBRC 33097 / NRRL 1555)</name>
    <dbReference type="NCBI Taxonomy" id="763407"/>
    <lineage>
        <taxon>Eukaryota</taxon>
        <taxon>Fungi</taxon>
        <taxon>Fungi incertae sedis</taxon>
        <taxon>Mucoromycota</taxon>
        <taxon>Mucoromycotina</taxon>
        <taxon>Mucoromycetes</taxon>
        <taxon>Mucorales</taxon>
        <taxon>Phycomycetaceae</taxon>
        <taxon>Phycomyces</taxon>
    </lineage>
</organism>
<dbReference type="GO" id="GO:0006654">
    <property type="term" value="P:phosphatidic acid biosynthetic process"/>
    <property type="evidence" value="ECO:0007669"/>
    <property type="project" value="TreeGrafter"/>
</dbReference>
<protein>
    <recommendedName>
        <fullName evidence="4">Phosphatidate cytidylyltransferase</fullName>
    </recommendedName>
</protein>
<reference evidence="3" key="1">
    <citation type="submission" date="2015-06" db="EMBL/GenBank/DDBJ databases">
        <title>Expansion of signal transduction pathways in fungi by whole-genome duplication.</title>
        <authorList>
            <consortium name="DOE Joint Genome Institute"/>
            <person name="Corrochano L.M."/>
            <person name="Kuo A."/>
            <person name="Marcet-Houben M."/>
            <person name="Polaino S."/>
            <person name="Salamov A."/>
            <person name="Villalobos J.M."/>
            <person name="Alvarez M.I."/>
            <person name="Avalos J."/>
            <person name="Benito E.P."/>
            <person name="Benoit I."/>
            <person name="Burger G."/>
            <person name="Camino L.P."/>
            <person name="Canovas D."/>
            <person name="Cerda-Olmedo E."/>
            <person name="Cheng J.-F."/>
            <person name="Dominguez A."/>
            <person name="Elias M."/>
            <person name="Eslava A.P."/>
            <person name="Glaser F."/>
            <person name="Grimwood J."/>
            <person name="Gutierrez G."/>
            <person name="Heitman J."/>
            <person name="Henrissat B."/>
            <person name="Iturriaga E.A."/>
            <person name="Lang B.F."/>
            <person name="Lavin J.L."/>
            <person name="Lee S."/>
            <person name="Li W."/>
            <person name="Lindquist E."/>
            <person name="Lopez-Garcia S."/>
            <person name="Luque E.M."/>
            <person name="Marcos A.T."/>
            <person name="Martin J."/>
            <person name="McCluskey K."/>
            <person name="Medina H.R."/>
            <person name="Miralles-Duran A."/>
            <person name="Miyazaki A."/>
            <person name="Munoz-Torres E."/>
            <person name="Oguiza J.A."/>
            <person name="Ohm R."/>
            <person name="Olmedo M."/>
            <person name="Orejas M."/>
            <person name="Ortiz-Castellanos L."/>
            <person name="Pisabarro A.G."/>
            <person name="Rodriguez-Romero J."/>
            <person name="Ruiz-Herrera J."/>
            <person name="Ruiz-Vazquez R."/>
            <person name="Sanz C."/>
            <person name="Schackwitz W."/>
            <person name="Schmutz J."/>
            <person name="Shahriari M."/>
            <person name="Shelest E."/>
            <person name="Silva-Franco F."/>
            <person name="Soanes D."/>
            <person name="Syed K."/>
            <person name="Tagua V.G."/>
            <person name="Talbot N.J."/>
            <person name="Thon M."/>
            <person name="De vries R.P."/>
            <person name="Wiebenga A."/>
            <person name="Yadav J.S."/>
            <person name="Braun E.L."/>
            <person name="Baker S."/>
            <person name="Garre V."/>
            <person name="Horwitz B."/>
            <person name="Torres-Martinez S."/>
            <person name="Idnurm A."/>
            <person name="Herrera-Estrella A."/>
            <person name="Gabaldon T."/>
            <person name="Grigoriev I.V."/>
        </authorList>
    </citation>
    <scope>NUCLEOTIDE SEQUENCE [LARGE SCALE GENOMIC DNA]</scope>
    <source>
        <strain evidence="3">NRRL 1555(-)</strain>
    </source>
</reference>
<dbReference type="EMBL" id="KV440986">
    <property type="protein sequence ID" value="OAD71173.1"/>
    <property type="molecule type" value="Genomic_DNA"/>
</dbReference>
<proteinExistence type="predicted"/>
<name>A0A162TZT5_PHYB8</name>
<dbReference type="AlphaFoldDB" id="A0A162TZT5"/>
<keyword evidence="1" id="KW-0472">Membrane</keyword>
<dbReference type="VEuPathDB" id="FungiDB:PHYBLDRAFT_134774"/>
<dbReference type="STRING" id="763407.A0A162TZT5"/>
<dbReference type="PANTHER" id="PTHR31303:SF1">
    <property type="entry name" value="CTP-DEPENDENT DIACYLGLYCEROL KINASE 1"/>
    <property type="match status" value="1"/>
</dbReference>
<evidence type="ECO:0008006" key="4">
    <source>
        <dbReference type="Google" id="ProtNLM"/>
    </source>
</evidence>
<feature type="transmembrane region" description="Helical" evidence="1">
    <location>
        <begin position="98"/>
        <end position="119"/>
    </location>
</feature>
<dbReference type="FunCoup" id="A0A162TZT5">
    <property type="interactions" value="81"/>
</dbReference>
<dbReference type="GO" id="GO:0004143">
    <property type="term" value="F:ATP-dependent diacylglycerol kinase activity"/>
    <property type="evidence" value="ECO:0007669"/>
    <property type="project" value="InterPro"/>
</dbReference>
<evidence type="ECO:0000313" key="3">
    <source>
        <dbReference type="Proteomes" id="UP000077315"/>
    </source>
</evidence>
<dbReference type="Proteomes" id="UP000077315">
    <property type="component" value="Unassembled WGS sequence"/>
</dbReference>
<evidence type="ECO:0000313" key="2">
    <source>
        <dbReference type="EMBL" id="OAD71173.1"/>
    </source>
</evidence>
<dbReference type="PANTHER" id="PTHR31303">
    <property type="entry name" value="CTP-DEPENDENT DIACYLGLYCEROL KINASE 1"/>
    <property type="match status" value="1"/>
</dbReference>
<accession>A0A162TZT5</accession>